<feature type="compositionally biased region" description="Polar residues" evidence="5">
    <location>
        <begin position="380"/>
        <end position="405"/>
    </location>
</feature>
<evidence type="ECO:0000313" key="8">
    <source>
        <dbReference type="Proteomes" id="UP001529510"/>
    </source>
</evidence>
<dbReference type="InterPro" id="IPR008042">
    <property type="entry name" value="Retrotrans_Pao"/>
</dbReference>
<dbReference type="Proteomes" id="UP001529510">
    <property type="component" value="Unassembled WGS sequence"/>
</dbReference>
<dbReference type="Pfam" id="PF05380">
    <property type="entry name" value="Peptidase_A17"/>
    <property type="match status" value="1"/>
</dbReference>
<dbReference type="InterPro" id="IPR001584">
    <property type="entry name" value="Integrase_cat-core"/>
</dbReference>
<keyword evidence="3" id="KW-0832">Ubl conjugation</keyword>
<gene>
    <name evidence="7" type="ORF">M9458_057065</name>
</gene>
<reference evidence="7 8" key="1">
    <citation type="submission" date="2024-05" db="EMBL/GenBank/DDBJ databases">
        <title>Genome sequencing and assembly of Indian major carp, Cirrhinus mrigala (Hamilton, 1822).</title>
        <authorList>
            <person name="Mohindra V."/>
            <person name="Chowdhury L.M."/>
            <person name="Lal K."/>
            <person name="Jena J.K."/>
        </authorList>
    </citation>
    <scope>NUCLEOTIDE SEQUENCE [LARGE SCALE GENOMIC DNA]</scope>
    <source>
        <strain evidence="7">CM1030</strain>
        <tissue evidence="7">Blood</tissue>
    </source>
</reference>
<feature type="region of interest" description="Disordered" evidence="5">
    <location>
        <begin position="364"/>
        <end position="420"/>
    </location>
</feature>
<evidence type="ECO:0000256" key="2">
    <source>
        <dbReference type="ARBA" id="ARBA00022553"/>
    </source>
</evidence>
<dbReference type="InterPro" id="IPR043502">
    <property type="entry name" value="DNA/RNA_pol_sf"/>
</dbReference>
<feature type="domain" description="Integrase catalytic" evidence="6">
    <location>
        <begin position="1778"/>
        <end position="1964"/>
    </location>
</feature>
<keyword evidence="2" id="KW-0597">Phosphoprotein</keyword>
<dbReference type="Gene3D" id="1.10.443.10">
    <property type="entry name" value="Intergrase catalytic core"/>
    <property type="match status" value="1"/>
</dbReference>
<dbReference type="InterPro" id="IPR013762">
    <property type="entry name" value="Integrase-like_cat_sf"/>
</dbReference>
<evidence type="ECO:0000256" key="1">
    <source>
        <dbReference type="ARBA" id="ARBA00022499"/>
    </source>
</evidence>
<dbReference type="InterPro" id="IPR040676">
    <property type="entry name" value="DUF5641"/>
</dbReference>
<name>A0ABD0MBT2_CIRMR</name>
<dbReference type="InterPro" id="IPR036397">
    <property type="entry name" value="RNaseH_sf"/>
</dbReference>
<dbReference type="EMBL" id="JAMKFB020000733">
    <property type="protein sequence ID" value="KAL0147623.1"/>
    <property type="molecule type" value="Genomic_DNA"/>
</dbReference>
<evidence type="ECO:0000313" key="7">
    <source>
        <dbReference type="EMBL" id="KAL0147623.1"/>
    </source>
</evidence>
<keyword evidence="1" id="KW-1017">Isopeptide bond</keyword>
<feature type="region of interest" description="Disordered" evidence="5">
    <location>
        <begin position="797"/>
        <end position="816"/>
    </location>
</feature>
<keyword evidence="4" id="KW-0233">DNA recombination</keyword>
<dbReference type="PANTHER" id="PTHR47331">
    <property type="entry name" value="PHD-TYPE DOMAIN-CONTAINING PROTEIN"/>
    <property type="match status" value="1"/>
</dbReference>
<organism evidence="7 8">
    <name type="scientific">Cirrhinus mrigala</name>
    <name type="common">Mrigala</name>
    <dbReference type="NCBI Taxonomy" id="683832"/>
    <lineage>
        <taxon>Eukaryota</taxon>
        <taxon>Metazoa</taxon>
        <taxon>Chordata</taxon>
        <taxon>Craniata</taxon>
        <taxon>Vertebrata</taxon>
        <taxon>Euteleostomi</taxon>
        <taxon>Actinopterygii</taxon>
        <taxon>Neopterygii</taxon>
        <taxon>Teleostei</taxon>
        <taxon>Ostariophysi</taxon>
        <taxon>Cypriniformes</taxon>
        <taxon>Cyprinidae</taxon>
        <taxon>Labeoninae</taxon>
        <taxon>Labeonini</taxon>
        <taxon>Cirrhinus</taxon>
    </lineage>
</organism>
<evidence type="ECO:0000256" key="4">
    <source>
        <dbReference type="ARBA" id="ARBA00023172"/>
    </source>
</evidence>
<dbReference type="SUPFAM" id="SSF53098">
    <property type="entry name" value="Ribonuclease H-like"/>
    <property type="match status" value="1"/>
</dbReference>
<accession>A0ABD0MBT2</accession>
<dbReference type="SUPFAM" id="SSF56349">
    <property type="entry name" value="DNA breaking-rejoining enzymes"/>
    <property type="match status" value="1"/>
</dbReference>
<dbReference type="InterPro" id="IPR021893">
    <property type="entry name" value="ZMYM2-like_C"/>
</dbReference>
<feature type="compositionally biased region" description="Basic and acidic residues" evidence="5">
    <location>
        <begin position="800"/>
        <end position="814"/>
    </location>
</feature>
<dbReference type="Pfam" id="PF17921">
    <property type="entry name" value="Integrase_H2C2"/>
    <property type="match status" value="1"/>
</dbReference>
<comment type="caution">
    <text evidence="7">The sequence shown here is derived from an EMBL/GenBank/DDBJ whole genome shotgun (WGS) entry which is preliminary data.</text>
</comment>
<dbReference type="InterPro" id="IPR005312">
    <property type="entry name" value="DUF1759"/>
</dbReference>
<protein>
    <recommendedName>
        <fullName evidence="6">Integrase catalytic domain-containing protein</fullName>
    </recommendedName>
</protein>
<evidence type="ECO:0000256" key="3">
    <source>
        <dbReference type="ARBA" id="ARBA00022843"/>
    </source>
</evidence>
<dbReference type="SUPFAM" id="SSF56672">
    <property type="entry name" value="DNA/RNA polymerases"/>
    <property type="match status" value="1"/>
</dbReference>
<sequence length="2087" mass="234749">MAIRTGIARYFKKFDILKSPTFNSSNAVFKSTIKAIRKAGKDISHHHPPISPADMHLIRNSDVLSPDTATGLVRKVWFDVQLHLARRGREGNRDLRRDSFTMKCDDNGTEYITLSHNAETKNHKDPKDPCKENYRGCIFADPNNPKCPVATFKKYLALCPSDADAFYLHPLRQNQETLNKRTVWYSKEPMGHNYLAKMMPTISEAAGLSRRYTNHSLRSTAVQLLSRAGLETREIMTVTGHRCESSLKTYWTPTTADRQKWSSILSSNPDNSLASSAINKESIEKTFADSTKNINFNIPAGTTFTMSQFTINGNMQARARQIPSYLQAYDVALPPSLLSVTGPHKSYQQPKMDHAAVPSTLSGQAELASTGVQPIRHESSSLQYGPVPQQQGNSQSECELSSGTASPFPEQLEQASSPAIVRPKATAVPAIPLLDIRPPTSCLGAPRDVTHPSVRWQTSQTTAHMVYSASTLQLLVPQTAATYERLTTPAFSAVSCPSSYNLVSSLPHTITSVRLPISTTVHQTLVPPAYQLQITEHSRLQGQPMPGLDPYQPSTVITDHYAPQSLMQTSVQNWYPLTVAPTMPHTAAPARPAYQLVPPAPLLQPVLVPSLPKLVNDSEREFTDLKIALDSLLNPRTDLTEHYKYRVLMEQLVLDEAKLIAQACRHHPAPYSAAMTALRRQYGQPHQLAQSEVAALMNSPVIKAGDSKAFQSFALNVDLLVGMLTSLEGPHGRELTCTGHVDRLLSKLPKHYRDGFIEHLQLRGRLSTDSLNPYNLHDLTEWLKVKAEAQRLSSKMAQRYHTEKTPAPRRERPATLKPQTRPISVYHGSNQPGKFKEVQPIQTEASTNQQAAKRTKRLCLFCHSEEHYLSQCNEIMEFPPERLIKWIRDGKRCWKCGHTSHNCNECTLRKPCGECGDVHLRVLHRIAEQGPSIMLVTTSSDRIYVTPPSPTRRVYLKVTPVLLWKGEKTIQTYAILDDGAQRSIILPAAVQQLGLQGKKEVMALRTIRRDVTQLEGQLVQFQLSSQSKPNKRYNLDGVFSAPLLTLTEQTYPIKRLQRSYCHLRGIPLPSFSKVQPLLLIGSDYPGLIAAKEPIRLGPDGGPAAVHTQLGWVMQGPDGLLPHQLSPQKCLLTSLSAVRDPILQQVERLWQLDILPYRNEKLVMRSRQDQLAMELLESRTQRVNVDGTWRYATPLLRVPNAPPLKGTRDYVLHNLRSTEKRLGKDPEKAKVYEAEIQKLLDAGYVVKVPLELLHSDKESWFIPHHLVHHNDNDIVEHLPANAKSGSIELWLQKNHSDPQEPALGLIWHCLDDHLGYKHRPTAECLLTMRHIYKVLASQYDPLGFVTPFTTRAKVLVQRLWAKPRGWDDPNLPANLLERWRAWEQELPYLAKVMFPRCYIPSHFSEEGSRFSLHIFCDAAEVAYGAVAYLLIGHQGEIHTSFVMARSRVAPKRQMTMPRLELCAALAGAQLAKLLVQELAISIETTTLWTDSTTVLTWIQSESCRYKVFVGTRVAEIQELTDLHSWRYVDSASNPADDITRGKTLIELASPSRWNQGPRFLRGPPDQWPITPPLENQDDSSETRKTVFCGLTIDDRNLQMPDAAQFTSWKSLVKATYQSLHGAAASDAETPSLDYRSTEALILSQSQAESFPLEFKALKAGRPVLLSSRLSTLAPEFDQALGLIRVGGRLQRLEDSSPTVIHPVVLDPHHAVTKLLIRDYDECLLHPGPDRVFAELRRYYWVLRGRQAVKKHQKGCVQCRRWRGKPTVPIMADLPLAQLRLYQPPFFSTGVDCFGPFTVKVGRRSEKRWGVIFKCLTSRCIHLDLLASLDADAFLLALRRFIARRGTPSEIVSDQGTNFRGAETELKQAFKEMEPELQNQLADQQITFKMNPPAAPHFGGTWEREIKSVKSALQVVAGNQPLPEDVLHTVLVEIEGILNSKPLGYVSSDVADVDPVTPNFLLMGRRDASLPQVVYTPEPLSKRWWRHAQTVVDHFWAYFTRHYLPNLQSRLKWQRETQDLTEGAVVMVVDPQLPRAHWPIGTIESLVPSEDGHIRSAKVRIKDRLYLRPVAKLVQLPALPDSEAPDVKD</sequence>
<dbReference type="InterPro" id="IPR012337">
    <property type="entry name" value="RNaseH-like_sf"/>
</dbReference>
<dbReference type="PANTHER" id="PTHR47331:SF5">
    <property type="entry name" value="RIBONUCLEASE H"/>
    <property type="match status" value="1"/>
</dbReference>
<keyword evidence="8" id="KW-1185">Reference proteome</keyword>
<evidence type="ECO:0000259" key="6">
    <source>
        <dbReference type="PROSITE" id="PS50994"/>
    </source>
</evidence>
<dbReference type="GO" id="GO:0006310">
    <property type="term" value="P:DNA recombination"/>
    <property type="evidence" value="ECO:0007669"/>
    <property type="project" value="UniProtKB-KW"/>
</dbReference>
<dbReference type="InterPro" id="IPR011010">
    <property type="entry name" value="DNA_brk_join_enz"/>
</dbReference>
<dbReference type="InterPro" id="IPR041588">
    <property type="entry name" value="Integrase_H2C2"/>
</dbReference>
<dbReference type="Pfam" id="PF18701">
    <property type="entry name" value="DUF5641"/>
    <property type="match status" value="1"/>
</dbReference>
<dbReference type="Pfam" id="PF12012">
    <property type="entry name" value="DUF3504"/>
    <property type="match status" value="1"/>
</dbReference>
<dbReference type="PROSITE" id="PS50994">
    <property type="entry name" value="INTEGRASE"/>
    <property type="match status" value="1"/>
</dbReference>
<proteinExistence type="predicted"/>
<dbReference type="Gene3D" id="3.30.420.10">
    <property type="entry name" value="Ribonuclease H-like superfamily/Ribonuclease H"/>
    <property type="match status" value="1"/>
</dbReference>
<dbReference type="Pfam" id="PF03564">
    <property type="entry name" value="DUF1759"/>
    <property type="match status" value="1"/>
</dbReference>
<evidence type="ECO:0000256" key="5">
    <source>
        <dbReference type="SAM" id="MobiDB-lite"/>
    </source>
</evidence>